<dbReference type="Gene3D" id="3.40.50.12160">
    <property type="entry name" value="Methylthiotransferase, N-terminal domain"/>
    <property type="match status" value="1"/>
</dbReference>
<keyword evidence="6" id="KW-0408">Iron</keyword>
<evidence type="ECO:0000256" key="3">
    <source>
        <dbReference type="ARBA" id="ARBA00022679"/>
    </source>
</evidence>
<dbReference type="InterPro" id="IPR006467">
    <property type="entry name" value="MiaB-like_bact"/>
</dbReference>
<dbReference type="GO" id="GO:0046872">
    <property type="term" value="F:metal ion binding"/>
    <property type="evidence" value="ECO:0007669"/>
    <property type="project" value="UniProtKB-KW"/>
</dbReference>
<dbReference type="InterPro" id="IPR013848">
    <property type="entry name" value="Methylthiotransferase_N"/>
</dbReference>
<dbReference type="SUPFAM" id="SSF102114">
    <property type="entry name" value="Radical SAM enzymes"/>
    <property type="match status" value="1"/>
</dbReference>
<keyword evidence="3 10" id="KW-0808">Transferase</keyword>
<name>A0A840UVG9_9BACT</name>
<dbReference type="NCBIfam" id="TIGR00089">
    <property type="entry name" value="MiaB/RimO family radical SAM methylthiotransferase"/>
    <property type="match status" value="1"/>
</dbReference>
<sequence length="436" mass="47726">MHRVQIITLGCKVNQYESASFRTGFEQAGWTAGNEHPADLVVVNTCAVTAKAGAQSRQAIRQALRHSPNARLIVTGCYAEAAAAALADMAELADRSFTLVGNSNKHLLVQTALQDGDLPGELMGDIMAATEICRLPVGRFGARTRAFLRVQDGCDSYCSYCIVPFTRGPSRSLAADEVVRQAAIFAAAGHKEIVVTGIHLGYYGRDLAGGPHLTGLLDVLSATLPQVRFRISSLEPLEIDERMLALIAARPNLMPHLHIPLQSGDDEILGWMNRRYTVARFAEVVALCRRYLPDTAIGIDVLAGFPGETEAHFARTRTFLEGVDWTYLHVFPYSDRPGTKAAAFPGKVGKQEKSRRVAELMALGERKKLAYYRRQLGRTLPVLVETQRTGDGLLRGFTDNYVPVVFTGEDALMDTIVMVELQQLDNTIVRGEPCLG</sequence>
<keyword evidence="5" id="KW-0479">Metal-binding</keyword>
<dbReference type="InterPro" id="IPR023404">
    <property type="entry name" value="rSAM_horseshoe"/>
</dbReference>
<dbReference type="SMART" id="SM00729">
    <property type="entry name" value="Elp3"/>
    <property type="match status" value="1"/>
</dbReference>
<organism evidence="10 11">
    <name type="scientific">Desulfoprunum benzoelyticum</name>
    <dbReference type="NCBI Taxonomy" id="1506996"/>
    <lineage>
        <taxon>Bacteria</taxon>
        <taxon>Pseudomonadati</taxon>
        <taxon>Thermodesulfobacteriota</taxon>
        <taxon>Desulfobulbia</taxon>
        <taxon>Desulfobulbales</taxon>
        <taxon>Desulfobulbaceae</taxon>
        <taxon>Desulfoprunum</taxon>
    </lineage>
</organism>
<dbReference type="SFLD" id="SFLDG01082">
    <property type="entry name" value="B12-binding_domain_containing"/>
    <property type="match status" value="1"/>
</dbReference>
<comment type="cofactor">
    <cofactor evidence="1">
        <name>[4Fe-4S] cluster</name>
        <dbReference type="ChEBI" id="CHEBI:49883"/>
    </cofactor>
</comment>
<dbReference type="PANTHER" id="PTHR11918:SF45">
    <property type="entry name" value="THREONYLCARBAMOYLADENOSINE TRNA METHYLTHIOTRANSFERASE"/>
    <property type="match status" value="1"/>
</dbReference>
<dbReference type="GO" id="GO:0035598">
    <property type="term" value="F:tRNA (N(6)-L-threonylcarbamoyladenosine(37)-C(2))-methylthiotransferase activity"/>
    <property type="evidence" value="ECO:0007669"/>
    <property type="project" value="UniProtKB-EC"/>
</dbReference>
<dbReference type="CDD" id="cd01335">
    <property type="entry name" value="Radical_SAM"/>
    <property type="match status" value="1"/>
</dbReference>
<evidence type="ECO:0000256" key="7">
    <source>
        <dbReference type="ARBA" id="ARBA00023014"/>
    </source>
</evidence>
<evidence type="ECO:0000256" key="1">
    <source>
        <dbReference type="ARBA" id="ARBA00001966"/>
    </source>
</evidence>
<dbReference type="InterPro" id="IPR005839">
    <property type="entry name" value="Methylthiotransferase"/>
</dbReference>
<dbReference type="PROSITE" id="PS01278">
    <property type="entry name" value="MTTASE_RADICAL"/>
    <property type="match status" value="1"/>
</dbReference>
<dbReference type="GO" id="GO:0051539">
    <property type="term" value="F:4 iron, 4 sulfur cluster binding"/>
    <property type="evidence" value="ECO:0007669"/>
    <property type="project" value="UniProtKB-KW"/>
</dbReference>
<evidence type="ECO:0000259" key="8">
    <source>
        <dbReference type="PROSITE" id="PS51449"/>
    </source>
</evidence>
<evidence type="ECO:0000313" key="10">
    <source>
        <dbReference type="EMBL" id="MBB5348833.1"/>
    </source>
</evidence>
<keyword evidence="7" id="KW-0411">Iron-sulfur</keyword>
<accession>A0A840UVG9</accession>
<dbReference type="InterPro" id="IPR038135">
    <property type="entry name" value="Methylthiotransferase_N_sf"/>
</dbReference>
<dbReference type="PROSITE" id="PS51918">
    <property type="entry name" value="RADICAL_SAM"/>
    <property type="match status" value="1"/>
</dbReference>
<dbReference type="SFLD" id="SFLDS00029">
    <property type="entry name" value="Radical_SAM"/>
    <property type="match status" value="1"/>
</dbReference>
<dbReference type="InterPro" id="IPR006638">
    <property type="entry name" value="Elp3/MiaA/NifB-like_rSAM"/>
</dbReference>
<dbReference type="PANTHER" id="PTHR11918">
    <property type="entry name" value="RADICAL SAM PROTEINS"/>
    <property type="match status" value="1"/>
</dbReference>
<dbReference type="EC" id="2.8.4.5" evidence="10"/>
<dbReference type="InterPro" id="IPR058240">
    <property type="entry name" value="rSAM_sf"/>
</dbReference>
<dbReference type="Pfam" id="PF04055">
    <property type="entry name" value="Radical_SAM"/>
    <property type="match status" value="1"/>
</dbReference>
<dbReference type="EMBL" id="JACHEO010000016">
    <property type="protein sequence ID" value="MBB5348833.1"/>
    <property type="molecule type" value="Genomic_DNA"/>
</dbReference>
<dbReference type="InterPro" id="IPR020612">
    <property type="entry name" value="Methylthiotransferase_CS"/>
</dbReference>
<dbReference type="SFLD" id="SFLDG01061">
    <property type="entry name" value="methylthiotransferase"/>
    <property type="match status" value="1"/>
</dbReference>
<keyword evidence="11" id="KW-1185">Reference proteome</keyword>
<dbReference type="InterPro" id="IPR007197">
    <property type="entry name" value="rSAM"/>
</dbReference>
<keyword evidence="2" id="KW-0004">4Fe-4S</keyword>
<protein>
    <submittedName>
        <fullName evidence="10">Threonylcarbamoyladenosine tRNA methylthiotransferase MtaB</fullName>
        <ecNumber evidence="10">2.8.4.5</ecNumber>
    </submittedName>
</protein>
<dbReference type="RefSeq" id="WP_183351657.1">
    <property type="nucleotide sequence ID" value="NZ_JACHEO010000016.1"/>
</dbReference>
<evidence type="ECO:0000256" key="6">
    <source>
        <dbReference type="ARBA" id="ARBA00023004"/>
    </source>
</evidence>
<reference evidence="10 11" key="1">
    <citation type="submission" date="2020-08" db="EMBL/GenBank/DDBJ databases">
        <title>Genomic Encyclopedia of Type Strains, Phase IV (KMG-IV): sequencing the most valuable type-strain genomes for metagenomic binning, comparative biology and taxonomic classification.</title>
        <authorList>
            <person name="Goeker M."/>
        </authorList>
    </citation>
    <scope>NUCLEOTIDE SEQUENCE [LARGE SCALE GENOMIC DNA]</scope>
    <source>
        <strain evidence="10 11">DSM 28570</strain>
    </source>
</reference>
<evidence type="ECO:0000256" key="4">
    <source>
        <dbReference type="ARBA" id="ARBA00022691"/>
    </source>
</evidence>
<feature type="domain" description="MTTase N-terminal" evidence="8">
    <location>
        <begin position="2"/>
        <end position="117"/>
    </location>
</feature>
<keyword evidence="4" id="KW-0949">S-adenosyl-L-methionine</keyword>
<dbReference type="Pfam" id="PF00919">
    <property type="entry name" value="UPF0004"/>
    <property type="match status" value="1"/>
</dbReference>
<gene>
    <name evidence="10" type="ORF">HNQ81_002574</name>
</gene>
<evidence type="ECO:0000256" key="2">
    <source>
        <dbReference type="ARBA" id="ARBA00022485"/>
    </source>
</evidence>
<dbReference type="Proteomes" id="UP000539642">
    <property type="component" value="Unassembled WGS sequence"/>
</dbReference>
<dbReference type="NCBIfam" id="TIGR01579">
    <property type="entry name" value="MiaB-like-C"/>
    <property type="match status" value="1"/>
</dbReference>
<comment type="caution">
    <text evidence="10">The sequence shown here is derived from an EMBL/GenBank/DDBJ whole genome shotgun (WGS) entry which is preliminary data.</text>
</comment>
<dbReference type="PROSITE" id="PS51449">
    <property type="entry name" value="MTTASE_N"/>
    <property type="match status" value="1"/>
</dbReference>
<evidence type="ECO:0000259" key="9">
    <source>
        <dbReference type="PROSITE" id="PS51918"/>
    </source>
</evidence>
<evidence type="ECO:0000256" key="5">
    <source>
        <dbReference type="ARBA" id="ARBA00022723"/>
    </source>
</evidence>
<dbReference type="AlphaFoldDB" id="A0A840UVG9"/>
<evidence type="ECO:0000313" key="11">
    <source>
        <dbReference type="Proteomes" id="UP000539642"/>
    </source>
</evidence>
<proteinExistence type="predicted"/>
<dbReference type="Gene3D" id="3.80.30.20">
    <property type="entry name" value="tm_1862 like domain"/>
    <property type="match status" value="1"/>
</dbReference>
<feature type="domain" description="Radical SAM core" evidence="9">
    <location>
        <begin position="140"/>
        <end position="370"/>
    </location>
</feature>